<evidence type="ECO:0000313" key="1">
    <source>
        <dbReference type="EMBL" id="KFD61955.1"/>
    </source>
</evidence>
<name>A0A085MXK9_9BILA</name>
<dbReference type="AlphaFoldDB" id="A0A085MXK9"/>
<sequence>MNLIREFLMSKQVPVSVRKRHYLKKARAHKHRAAAAQTVLVSNDDEPLSVVINLTVRGKGLQY</sequence>
<reference evidence="1" key="1">
    <citation type="journal article" date="2014" name="Nat. Genet.">
        <title>Genome and transcriptome of the porcine whipworm Trichuris suis.</title>
        <authorList>
            <person name="Jex A.R."/>
            <person name="Nejsum P."/>
            <person name="Schwarz E.M."/>
            <person name="Hu L."/>
            <person name="Young N.D."/>
            <person name="Hall R.S."/>
            <person name="Korhonen P.K."/>
            <person name="Liao S."/>
            <person name="Thamsborg S."/>
            <person name="Xia J."/>
            <person name="Xu P."/>
            <person name="Wang S."/>
            <person name="Scheerlinck J.P."/>
            <person name="Hofmann A."/>
            <person name="Sternberg P.W."/>
            <person name="Wang J."/>
            <person name="Gasser R.B."/>
        </authorList>
    </citation>
    <scope>NUCLEOTIDE SEQUENCE [LARGE SCALE GENOMIC DNA]</scope>
    <source>
        <strain evidence="1">DCEP-RM93F</strain>
    </source>
</reference>
<protein>
    <submittedName>
        <fullName evidence="1">Uncharacterized protein</fullName>
    </submittedName>
</protein>
<organism evidence="1">
    <name type="scientific">Trichuris suis</name>
    <name type="common">pig whipworm</name>
    <dbReference type="NCBI Taxonomy" id="68888"/>
    <lineage>
        <taxon>Eukaryota</taxon>
        <taxon>Metazoa</taxon>
        <taxon>Ecdysozoa</taxon>
        <taxon>Nematoda</taxon>
        <taxon>Enoplea</taxon>
        <taxon>Dorylaimia</taxon>
        <taxon>Trichinellida</taxon>
        <taxon>Trichuridae</taxon>
        <taxon>Trichuris</taxon>
    </lineage>
</organism>
<dbReference type="EMBL" id="KL367606">
    <property type="protein sequence ID" value="KFD61955.1"/>
    <property type="molecule type" value="Genomic_DNA"/>
</dbReference>
<dbReference type="Proteomes" id="UP000030758">
    <property type="component" value="Unassembled WGS sequence"/>
</dbReference>
<gene>
    <name evidence="1" type="ORF">M514_25898</name>
</gene>
<accession>A0A085MXK9</accession>
<proteinExistence type="predicted"/>